<proteinExistence type="predicted"/>
<evidence type="ECO:0000313" key="1">
    <source>
        <dbReference type="EMBL" id="GAE20548.1"/>
    </source>
</evidence>
<evidence type="ECO:0000313" key="2">
    <source>
        <dbReference type="Proteomes" id="UP000018842"/>
    </source>
</evidence>
<organism evidence="1 2">
    <name type="scientific">Bacteroides pyogenes DSM 20611 = JCM 6294</name>
    <dbReference type="NCBI Taxonomy" id="1121100"/>
    <lineage>
        <taxon>Bacteria</taxon>
        <taxon>Pseudomonadati</taxon>
        <taxon>Bacteroidota</taxon>
        <taxon>Bacteroidia</taxon>
        <taxon>Bacteroidales</taxon>
        <taxon>Bacteroidaceae</taxon>
        <taxon>Bacteroides</taxon>
    </lineage>
</organism>
<dbReference type="AlphaFoldDB" id="W4PM91"/>
<dbReference type="EMBL" id="BAIR01000063">
    <property type="protein sequence ID" value="GAE20548.1"/>
    <property type="molecule type" value="Genomic_DNA"/>
</dbReference>
<protein>
    <submittedName>
        <fullName evidence="1">Uncharacterized protein</fullName>
    </submittedName>
</protein>
<gene>
    <name evidence="1" type="ORF">JCM6294_3773</name>
</gene>
<dbReference type="Proteomes" id="UP000018842">
    <property type="component" value="Unassembled WGS sequence"/>
</dbReference>
<comment type="caution">
    <text evidence="1">The sequence shown here is derived from an EMBL/GenBank/DDBJ whole genome shotgun (WGS) entry which is preliminary data.</text>
</comment>
<accession>W4PM91</accession>
<sequence>MATAQYLYRKTTKETESTTWAKNTRSSKKLHPAIGKDLFHDKKDSVKSWEGLRFTTRKTP</sequence>
<reference evidence="2" key="1">
    <citation type="journal article" date="2014" name="Genome">
        <title>Draft Genome Sequences of Three Strains of Bacteroides pyogenes Isolated from a Cat and Swine.</title>
        <authorList>
            <person name="Sakamoto M."/>
            <person name="Oshima K."/>
            <person name="Suda W."/>
            <person name="Kitamura K."/>
            <person name="Iida T."/>
            <person name="Hattori M."/>
            <person name="Ohkuma M."/>
        </authorList>
    </citation>
    <scope>NUCLEOTIDE SEQUENCE [LARGE SCALE GENOMIC DNA]</scope>
    <source>
        <strain evidence="2">JCM 6294</strain>
    </source>
</reference>
<name>W4PM91_9BACE</name>